<dbReference type="NCBIfam" id="TIGR01405">
    <property type="entry name" value="polC_Gram_pos"/>
    <property type="match status" value="1"/>
</dbReference>
<comment type="similarity">
    <text evidence="11">Belongs to the DNA polymerase type-C family. PolC subfamily.</text>
</comment>
<evidence type="ECO:0000256" key="7">
    <source>
        <dbReference type="ARBA" id="ARBA00022801"/>
    </source>
</evidence>
<dbReference type="Proteomes" id="UP000281534">
    <property type="component" value="Unassembled WGS sequence"/>
</dbReference>
<evidence type="ECO:0000256" key="5">
    <source>
        <dbReference type="ARBA" id="ARBA00022705"/>
    </source>
</evidence>
<dbReference type="InterPro" id="IPR029460">
    <property type="entry name" value="DNAPol_HHH"/>
</dbReference>
<dbReference type="Gene3D" id="2.40.50.140">
    <property type="entry name" value="Nucleic acid-binding proteins"/>
    <property type="match status" value="1"/>
</dbReference>
<keyword evidence="9 11" id="KW-0239">DNA-directed DNA polymerase</keyword>
<dbReference type="NCBIfam" id="NF001688">
    <property type="entry name" value="PRK00448.1"/>
    <property type="match status" value="1"/>
</dbReference>
<evidence type="ECO:0000259" key="12">
    <source>
        <dbReference type="SMART" id="SM00479"/>
    </source>
</evidence>
<evidence type="ECO:0000313" key="14">
    <source>
        <dbReference type="EMBL" id="RRD25230.1"/>
    </source>
</evidence>
<sequence>MEKIKMNNRQIIIEPNMEVFSKLGVKSIEIKTILLNTRIKRITFNCTVSSMNCIDDIDIIYKDVLSKFGRELEIEFITDNKNLSLKNEEIKTIAIRAIERLKTKNTTSKSFLCFYKLHVQDNYIVIELNDENTKFMLEEVKISSKIENILDEYGIKDYKIIFSVGDFSKEISNVEEKIKMDIEKHQDTINAEREKIVKTSSTSETQVYKAKNDFKRGSKTREIKGETISIKDFYDLYDGETCIVKGEIFSMEDMTLKSGKILRTIRITDGESSLTSKIFLDEDDKLDIREGMLLKLSGKLQLDTYAGNEKTLMINSVNILEKENTKKEDTAKEKMVELHAHTKMSEMVGVTDVEDIIERAKEYGHKAIAITDYSVVHSYPAAFKTAKKFSTDEEKMKAIFGCEMYMIDDEAPMVTNPKDKKIDEEEFVVFDIETTGLNSHTNEIIEIGAVKIKAGRIVDRYSQLINPGRPIPYHITEITSITDEQVANEPKIDEVIGKFVDFVGDAVLVAHNAPFDMGFIKRDIKKYLNIDLECSVIDTLQMARDLFPDLKKYGLGDLNKTLGLALEKHHRAVDDSQATANMFIIFLDKYKEKGLEYMKDINVGFEVNVKKQSLKNIMVLVKTQDGLKNMYKLVSEAHIKYFGNKKARIPKSVLAENREGLIIGSSLTAHFMNTGELADLYLRHDLEKLEEAAKFYDYIELLPKSTYNELIEKDETGALGSYEEVEKMNKYFYDLGKKLGILVTASSNVHYLDENEDIIRSILLYGSGTVYNSRQYSINNGFYFRTTDEMLQEFSYLGEDEAKEVIIKNTNKIADMVESGIKPIPEGFYPPKMENAEEIVRTMTYEKAYRIYGDPLPDIVSARLERELNAIINNGFSVLYLSAQKLVKKSLDNGYLVGSRGSVGSSLVAFMMGITEVNALYPHYICDNPECKHSEFIEREGVGIDLPDKDCPHCGAKLRKDGYSIPFEVFMGFKGDKVPDIDLNFSGEYQSEIHRYCEELFGKENVFKAGTISTLAEKNAEAYVRKYFEDNNLNAVKAEIIRLGRLCQGAKKTTGQHPGGMVIVPQGNSIYEFCPVQRPANDETSESTTTHYDYHVMDEQLVKLDILGHDDPTTIKLLQEYTHMEIKDIPLADKDTLKIFSSTESLGVTPEQIGTEIGTYGIPEFGTGFVRQMLIDTRPTTFAELVRISGLSHGTNVWLNNAQEFVRNGQATLSQIITVRDDIMNYLIDQGLDNSDAFKIMEFVRKGKPKKEPENWEKFSAMMKEKKVPDWYIESCRRIEYMFPKGHAVAYVMMAMRIAYFKVHKPLAFYAAFLSRKAEDFDMEVMSKGILAKQKLEELSKEPKLDPKKKNEQAICEIVVEMEARGIELLPVDIYLSEGKKFTIEEDKIRIPLIGINGLGGAVIENLLKEREEGKFISVEDLKRRTKMSQTVADKLKNIGAFSSLSATNQISLF</sequence>
<comment type="function">
    <text evidence="1 11">Required for replicative DNA synthesis. This DNA polymerase also exhibits 3' to 5' exonuclease activity.</text>
</comment>
<dbReference type="EC" id="2.7.7.7" evidence="11"/>
<dbReference type="Pfam" id="PF17657">
    <property type="entry name" value="DNA_pol3_finger"/>
    <property type="match status" value="1"/>
</dbReference>
<dbReference type="InterPro" id="IPR012340">
    <property type="entry name" value="NA-bd_OB-fold"/>
</dbReference>
<dbReference type="CDD" id="cd07435">
    <property type="entry name" value="PHP_PolIIIA_POLC"/>
    <property type="match status" value="1"/>
</dbReference>
<dbReference type="Pfam" id="PF00929">
    <property type="entry name" value="RNase_T"/>
    <property type="match status" value="1"/>
</dbReference>
<keyword evidence="7 11" id="KW-0378">Hydrolase</keyword>
<evidence type="ECO:0000256" key="9">
    <source>
        <dbReference type="ARBA" id="ARBA00022932"/>
    </source>
</evidence>
<dbReference type="Gene3D" id="1.10.150.700">
    <property type="entry name" value="PolC, middle finger domain"/>
    <property type="match status" value="1"/>
</dbReference>
<keyword evidence="5 11" id="KW-0235">DNA replication</keyword>
<dbReference type="NCBIfam" id="TIGR00573">
    <property type="entry name" value="dnaq"/>
    <property type="match status" value="1"/>
</dbReference>
<dbReference type="GO" id="GO:0003887">
    <property type="term" value="F:DNA-directed DNA polymerase activity"/>
    <property type="evidence" value="ECO:0007669"/>
    <property type="project" value="UniProtKB-UniRule"/>
</dbReference>
<dbReference type="InterPro" id="IPR003141">
    <property type="entry name" value="Pol/His_phosphatase_N"/>
</dbReference>
<dbReference type="InterPro" id="IPR036397">
    <property type="entry name" value="RNaseH_sf"/>
</dbReference>
<feature type="domain" description="Exonuclease" evidence="12">
    <location>
        <begin position="426"/>
        <end position="592"/>
    </location>
</feature>
<dbReference type="GO" id="GO:0006261">
    <property type="term" value="P:DNA-templated DNA replication"/>
    <property type="evidence" value="ECO:0007669"/>
    <property type="project" value="UniProtKB-UniRule"/>
</dbReference>
<dbReference type="FunFam" id="3.30.420.10:FF:000045">
    <property type="entry name" value="3'-5' exonuclease DinG"/>
    <property type="match status" value="1"/>
</dbReference>
<evidence type="ECO:0000256" key="2">
    <source>
        <dbReference type="ARBA" id="ARBA00022490"/>
    </source>
</evidence>
<dbReference type="HAMAP" id="MF_00356">
    <property type="entry name" value="DNApol_PolC"/>
    <property type="match status" value="1"/>
</dbReference>
<evidence type="ECO:0000313" key="15">
    <source>
        <dbReference type="Proteomes" id="UP000281534"/>
    </source>
</evidence>
<name>A0A3P1UV72_9FUSO</name>
<organism evidence="14 15">
    <name type="scientific">Fusobacterium canifelinum</name>
    <dbReference type="NCBI Taxonomy" id="285729"/>
    <lineage>
        <taxon>Bacteria</taxon>
        <taxon>Fusobacteriati</taxon>
        <taxon>Fusobacteriota</taxon>
        <taxon>Fusobacteriia</taxon>
        <taxon>Fusobacteriales</taxon>
        <taxon>Fusobacteriaceae</taxon>
        <taxon>Fusobacterium</taxon>
    </lineage>
</organism>
<dbReference type="InterPro" id="IPR012337">
    <property type="entry name" value="RNaseH-like_sf"/>
</dbReference>
<dbReference type="Gene3D" id="6.10.140.1510">
    <property type="match status" value="1"/>
</dbReference>
<keyword evidence="8 11" id="KW-0269">Exonuclease</keyword>
<dbReference type="InterPro" id="IPR004013">
    <property type="entry name" value="PHP_dom"/>
</dbReference>
<keyword evidence="6 11" id="KW-0540">Nuclease</keyword>
<dbReference type="InterPro" id="IPR011708">
    <property type="entry name" value="DNA_pol3_alpha_NTPase_dom"/>
</dbReference>
<evidence type="ECO:0000256" key="11">
    <source>
        <dbReference type="HAMAP-Rule" id="MF_00356"/>
    </source>
</evidence>
<dbReference type="PANTHER" id="PTHR32294">
    <property type="entry name" value="DNA POLYMERASE III SUBUNIT ALPHA"/>
    <property type="match status" value="1"/>
</dbReference>
<dbReference type="Pfam" id="PF02811">
    <property type="entry name" value="PHP"/>
    <property type="match status" value="2"/>
</dbReference>
<dbReference type="InterPro" id="IPR006054">
    <property type="entry name" value="DnaQ"/>
</dbReference>
<evidence type="ECO:0000256" key="4">
    <source>
        <dbReference type="ARBA" id="ARBA00022695"/>
    </source>
</evidence>
<comment type="caution">
    <text evidence="14">The sequence shown here is derived from an EMBL/GenBank/DDBJ whole genome shotgun (WGS) entry which is preliminary data.</text>
</comment>
<protein>
    <recommendedName>
        <fullName evidence="11">DNA polymerase III PolC-type</fullName>
        <shortName evidence="11">PolIII</shortName>
        <ecNumber evidence="11">2.7.7.7</ecNumber>
    </recommendedName>
</protein>
<evidence type="ECO:0000256" key="8">
    <source>
        <dbReference type="ARBA" id="ARBA00022839"/>
    </source>
</evidence>
<evidence type="ECO:0000256" key="1">
    <source>
        <dbReference type="ARBA" id="ARBA00003452"/>
    </source>
</evidence>
<dbReference type="Gene3D" id="3.30.1900.20">
    <property type="match status" value="2"/>
</dbReference>
<feature type="domain" description="Polymerase/histidinol phosphatase N-terminal" evidence="13">
    <location>
        <begin position="336"/>
        <end position="408"/>
    </location>
</feature>
<dbReference type="InterPro" id="IPR040982">
    <property type="entry name" value="DNA_pol3_finger"/>
</dbReference>
<gene>
    <name evidence="11" type="primary">polC</name>
    <name evidence="14" type="ORF">EII27_06490</name>
</gene>
<comment type="subcellular location">
    <subcellularLocation>
        <location evidence="11">Cytoplasm</location>
    </subcellularLocation>
</comment>
<dbReference type="GO" id="GO:0003677">
    <property type="term" value="F:DNA binding"/>
    <property type="evidence" value="ECO:0007669"/>
    <property type="project" value="UniProtKB-UniRule"/>
</dbReference>
<dbReference type="GO" id="GO:0005737">
    <property type="term" value="C:cytoplasm"/>
    <property type="evidence" value="ECO:0007669"/>
    <property type="project" value="UniProtKB-SubCell"/>
</dbReference>
<dbReference type="InterPro" id="IPR006308">
    <property type="entry name" value="Pol_III_a_PolC-type_gram_pos"/>
</dbReference>
<dbReference type="EMBL" id="RQYY01000009">
    <property type="protein sequence ID" value="RRD25230.1"/>
    <property type="molecule type" value="Genomic_DNA"/>
</dbReference>
<evidence type="ECO:0000256" key="3">
    <source>
        <dbReference type="ARBA" id="ARBA00022679"/>
    </source>
</evidence>
<keyword evidence="4 11" id="KW-0548">Nucleotidyltransferase</keyword>
<dbReference type="Gene3D" id="3.20.20.140">
    <property type="entry name" value="Metal-dependent hydrolases"/>
    <property type="match status" value="2"/>
</dbReference>
<dbReference type="SUPFAM" id="SSF53098">
    <property type="entry name" value="Ribonuclease H-like"/>
    <property type="match status" value="1"/>
</dbReference>
<proteinExistence type="inferred from homology"/>
<dbReference type="InterPro" id="IPR004805">
    <property type="entry name" value="DnaE2/DnaE/PolC"/>
</dbReference>
<dbReference type="InterPro" id="IPR044923">
    <property type="entry name" value="PolC_middle_finger_sf"/>
</dbReference>
<dbReference type="InterPro" id="IPR013520">
    <property type="entry name" value="Ribonucl_H"/>
</dbReference>
<evidence type="ECO:0000259" key="13">
    <source>
        <dbReference type="SMART" id="SM00481"/>
    </source>
</evidence>
<reference evidence="14 15" key="1">
    <citation type="submission" date="2018-11" db="EMBL/GenBank/DDBJ databases">
        <title>Genomes From Bacteria Associated with the Canine Oral Cavity: a Test Case for Automated Genome-Based Taxonomic Assignment.</title>
        <authorList>
            <person name="Coil D.A."/>
            <person name="Jospin G."/>
            <person name="Darling A.E."/>
            <person name="Wallis C."/>
            <person name="Davis I.J."/>
            <person name="Harris S."/>
            <person name="Eisen J.A."/>
            <person name="Holcombe L.J."/>
            <person name="O'Flynn C."/>
        </authorList>
    </citation>
    <scope>NUCLEOTIDE SEQUENCE [LARGE SCALE GENOMIC DNA]</scope>
    <source>
        <strain evidence="14 15">OH4460_COT-188</strain>
    </source>
</reference>
<dbReference type="GO" id="GO:0008408">
    <property type="term" value="F:3'-5' exonuclease activity"/>
    <property type="evidence" value="ECO:0007669"/>
    <property type="project" value="UniProtKB-UniRule"/>
</dbReference>
<dbReference type="SMART" id="SM00481">
    <property type="entry name" value="POLIIIAc"/>
    <property type="match status" value="1"/>
</dbReference>
<dbReference type="Gene3D" id="1.10.150.870">
    <property type="match status" value="1"/>
</dbReference>
<dbReference type="PANTHER" id="PTHR32294:SF5">
    <property type="entry name" value="DNA POLYMERASE III POLC-TYPE"/>
    <property type="match status" value="1"/>
</dbReference>
<dbReference type="CDD" id="cd06127">
    <property type="entry name" value="DEDDh"/>
    <property type="match status" value="1"/>
</dbReference>
<dbReference type="Pfam" id="PF07733">
    <property type="entry name" value="DNA_pol3_alpha"/>
    <property type="match status" value="2"/>
</dbReference>
<dbReference type="CDD" id="cd04484">
    <property type="entry name" value="polC_OBF"/>
    <property type="match status" value="1"/>
</dbReference>
<comment type="catalytic activity">
    <reaction evidence="10 11">
        <text>DNA(n) + a 2'-deoxyribonucleoside 5'-triphosphate = DNA(n+1) + diphosphate</text>
        <dbReference type="Rhea" id="RHEA:22508"/>
        <dbReference type="Rhea" id="RHEA-COMP:17339"/>
        <dbReference type="Rhea" id="RHEA-COMP:17340"/>
        <dbReference type="ChEBI" id="CHEBI:33019"/>
        <dbReference type="ChEBI" id="CHEBI:61560"/>
        <dbReference type="ChEBI" id="CHEBI:173112"/>
        <dbReference type="EC" id="2.7.7.7"/>
    </reaction>
</comment>
<keyword evidence="3 11" id="KW-0808">Transferase</keyword>
<dbReference type="SMART" id="SM00479">
    <property type="entry name" value="EXOIII"/>
    <property type="match status" value="1"/>
</dbReference>
<accession>A0A3P1UV72</accession>
<evidence type="ECO:0000256" key="10">
    <source>
        <dbReference type="ARBA" id="ARBA00049244"/>
    </source>
</evidence>
<evidence type="ECO:0000256" key="6">
    <source>
        <dbReference type="ARBA" id="ARBA00022722"/>
    </source>
</evidence>
<dbReference type="Pfam" id="PF14579">
    <property type="entry name" value="HHH_6"/>
    <property type="match status" value="1"/>
</dbReference>
<dbReference type="Gene3D" id="3.30.420.10">
    <property type="entry name" value="Ribonuclease H-like superfamily/Ribonuclease H"/>
    <property type="match status" value="1"/>
</dbReference>
<keyword evidence="2 11" id="KW-0963">Cytoplasm</keyword>